<evidence type="ECO:0000256" key="4">
    <source>
        <dbReference type="ARBA" id="ARBA00022679"/>
    </source>
</evidence>
<keyword evidence="6" id="KW-0418">Kinase</keyword>
<keyword evidence="9" id="KW-0472">Membrane</keyword>
<accession>A0A0T7GPN4</accession>
<dbReference type="SUPFAM" id="SSF55874">
    <property type="entry name" value="ATPase domain of HSP90 chaperone/DNA topoisomerase II/histidine kinase"/>
    <property type="match status" value="1"/>
</dbReference>
<sequence length="528" mass="57922">MIINHLTSPAAVPATPSHHFAARFAAFVLAMTVFYVDTFTSIESAIAVLYVIVLLLAAESLSRKGIWTVSFVCGSLAIVSYFGTHSFNPDFPSLLRLAVSLAALLITCSLILRNDRSRSDLIASHAALKDSERRYRSIFEQSRVALWERDYSEVRSFLMDLKATGVVDLREYAAARPEIISHCVALIRTVAANAAARDLLGTIGEIAPDGSMRRYLAPNDVTFLELMVAIFNEENSFEGKGNLMAADGQTKLVLMSMTLPDDSSKFDRIIVGMVDITEGEMTQKALLEAQAELTRASRAATVGALSASLAHELNQPLGALVVNAQTMLRWMDRDPPDLAAIRRSAERMIRDSKRASEIIRNTRSLLSHEVQVPERVGLPELIAETRALMDHDLGREDVTVDVTYGPGARTVAAVRIELQQVLINLISNAIQVMAEKDVPSRRIVIETERRDDRSTVISVRDFGPGISEEAMARLFEPFFTTKATGMGMGLSICKSMMEARGGDLSARNHTDGGAVFEITIPMSENTDD</sequence>
<keyword evidence="5" id="KW-0547">Nucleotide-binding</keyword>
<dbReference type="CDD" id="cd00082">
    <property type="entry name" value="HisKA"/>
    <property type="match status" value="1"/>
</dbReference>
<dbReference type="Gene3D" id="3.30.450.20">
    <property type="entry name" value="PAS domain"/>
    <property type="match status" value="1"/>
</dbReference>
<keyword evidence="3" id="KW-0597">Phosphoprotein</keyword>
<evidence type="ECO:0000313" key="11">
    <source>
        <dbReference type="EMBL" id="CDZ49239.1"/>
    </source>
</evidence>
<evidence type="ECO:0000256" key="8">
    <source>
        <dbReference type="ARBA" id="ARBA00023012"/>
    </source>
</evidence>
<keyword evidence="9" id="KW-0812">Transmembrane</keyword>
<dbReference type="PRINTS" id="PR00344">
    <property type="entry name" value="BCTRLSENSOR"/>
</dbReference>
<dbReference type="PROSITE" id="PS50109">
    <property type="entry name" value="HIS_KIN"/>
    <property type="match status" value="1"/>
</dbReference>
<dbReference type="InterPro" id="IPR003594">
    <property type="entry name" value="HATPase_dom"/>
</dbReference>
<evidence type="ECO:0000313" key="12">
    <source>
        <dbReference type="Proteomes" id="UP000039660"/>
    </source>
</evidence>
<evidence type="ECO:0000256" key="2">
    <source>
        <dbReference type="ARBA" id="ARBA00012438"/>
    </source>
</evidence>
<dbReference type="PANTHER" id="PTHR43065:SF10">
    <property type="entry name" value="PEROXIDE STRESS-ACTIVATED HISTIDINE KINASE MAK3"/>
    <property type="match status" value="1"/>
</dbReference>
<dbReference type="SMART" id="SM00387">
    <property type="entry name" value="HATPase_c"/>
    <property type="match status" value="1"/>
</dbReference>
<comment type="catalytic activity">
    <reaction evidence="1">
        <text>ATP + protein L-histidine = ADP + protein N-phospho-L-histidine.</text>
        <dbReference type="EC" id="2.7.13.3"/>
    </reaction>
</comment>
<dbReference type="RefSeq" id="WP_052751759.1">
    <property type="nucleotide sequence ID" value="NZ_CCRK01000005.1"/>
</dbReference>
<dbReference type="Pfam" id="PF00512">
    <property type="entry name" value="HisKA"/>
    <property type="match status" value="1"/>
</dbReference>
<feature type="transmembrane region" description="Helical" evidence="9">
    <location>
        <begin position="42"/>
        <end position="58"/>
    </location>
</feature>
<dbReference type="GO" id="GO:0000155">
    <property type="term" value="F:phosphorelay sensor kinase activity"/>
    <property type="evidence" value="ECO:0007669"/>
    <property type="project" value="InterPro"/>
</dbReference>
<dbReference type="EMBL" id="CCRK01000005">
    <property type="protein sequence ID" value="CDZ49239.1"/>
    <property type="molecule type" value="Genomic_DNA"/>
</dbReference>
<evidence type="ECO:0000256" key="5">
    <source>
        <dbReference type="ARBA" id="ARBA00022741"/>
    </source>
</evidence>
<evidence type="ECO:0000259" key="10">
    <source>
        <dbReference type="PROSITE" id="PS50109"/>
    </source>
</evidence>
<dbReference type="Gene3D" id="1.10.287.130">
    <property type="match status" value="1"/>
</dbReference>
<evidence type="ECO:0000256" key="6">
    <source>
        <dbReference type="ARBA" id="ARBA00022777"/>
    </source>
</evidence>
<keyword evidence="7" id="KW-0067">ATP-binding</keyword>
<evidence type="ECO:0000256" key="1">
    <source>
        <dbReference type="ARBA" id="ARBA00000085"/>
    </source>
</evidence>
<dbReference type="PANTHER" id="PTHR43065">
    <property type="entry name" value="SENSOR HISTIDINE KINASE"/>
    <property type="match status" value="1"/>
</dbReference>
<dbReference type="Pfam" id="PF02518">
    <property type="entry name" value="HATPase_c"/>
    <property type="match status" value="1"/>
</dbReference>
<keyword evidence="8" id="KW-0902">Two-component regulatory system</keyword>
<dbReference type="InterPro" id="IPR005467">
    <property type="entry name" value="His_kinase_dom"/>
</dbReference>
<protein>
    <recommendedName>
        <fullName evidence="2">histidine kinase</fullName>
        <ecNumber evidence="2">2.7.13.3</ecNumber>
    </recommendedName>
</protein>
<dbReference type="Gene3D" id="3.30.565.10">
    <property type="entry name" value="Histidine kinase-like ATPase, C-terminal domain"/>
    <property type="match status" value="1"/>
</dbReference>
<dbReference type="Proteomes" id="UP000039660">
    <property type="component" value="Unassembled WGS sequence"/>
</dbReference>
<reference evidence="11 12" key="1">
    <citation type="submission" date="2014-08" db="EMBL/GenBank/DDBJ databases">
        <authorList>
            <person name="Chen Y.-H."/>
        </authorList>
    </citation>
    <scope>NUCLEOTIDE SEQUENCE [LARGE SCALE GENOMIC DNA]</scope>
</reference>
<feature type="domain" description="Histidine kinase" evidence="10">
    <location>
        <begin position="308"/>
        <end position="524"/>
    </location>
</feature>
<organism evidence="11 12">
    <name type="scientific">Neorhizobium galegae bv. officinalis</name>
    <dbReference type="NCBI Taxonomy" id="323656"/>
    <lineage>
        <taxon>Bacteria</taxon>
        <taxon>Pseudomonadati</taxon>
        <taxon>Pseudomonadota</taxon>
        <taxon>Alphaproteobacteria</taxon>
        <taxon>Hyphomicrobiales</taxon>
        <taxon>Rhizobiaceae</taxon>
        <taxon>Rhizobium/Agrobacterium group</taxon>
        <taxon>Neorhizobium</taxon>
    </lineage>
</organism>
<evidence type="ECO:0000256" key="3">
    <source>
        <dbReference type="ARBA" id="ARBA00022553"/>
    </source>
</evidence>
<dbReference type="InterPro" id="IPR035965">
    <property type="entry name" value="PAS-like_dom_sf"/>
</dbReference>
<dbReference type="InterPro" id="IPR036097">
    <property type="entry name" value="HisK_dim/P_sf"/>
</dbReference>
<gene>
    <name evidence="11" type="ORF">NGAL_HAMBI1189_28560</name>
</gene>
<dbReference type="SUPFAM" id="SSF55785">
    <property type="entry name" value="PYP-like sensor domain (PAS domain)"/>
    <property type="match status" value="1"/>
</dbReference>
<dbReference type="InterPro" id="IPR003661">
    <property type="entry name" value="HisK_dim/P_dom"/>
</dbReference>
<feature type="transmembrane region" description="Helical" evidence="9">
    <location>
        <begin position="65"/>
        <end position="82"/>
    </location>
</feature>
<dbReference type="EC" id="2.7.13.3" evidence="2"/>
<dbReference type="InterPro" id="IPR004358">
    <property type="entry name" value="Sig_transdc_His_kin-like_C"/>
</dbReference>
<evidence type="ECO:0000256" key="9">
    <source>
        <dbReference type="SAM" id="Phobius"/>
    </source>
</evidence>
<dbReference type="SMART" id="SM00388">
    <property type="entry name" value="HisKA"/>
    <property type="match status" value="1"/>
</dbReference>
<name>A0A0T7GPN4_NEOGA</name>
<dbReference type="SUPFAM" id="SSF47384">
    <property type="entry name" value="Homodimeric domain of signal transducing histidine kinase"/>
    <property type="match status" value="1"/>
</dbReference>
<dbReference type="AlphaFoldDB" id="A0A0T7GPN4"/>
<keyword evidence="9" id="KW-1133">Transmembrane helix</keyword>
<keyword evidence="4" id="KW-0808">Transferase</keyword>
<evidence type="ECO:0000256" key="7">
    <source>
        <dbReference type="ARBA" id="ARBA00022840"/>
    </source>
</evidence>
<dbReference type="InterPro" id="IPR036890">
    <property type="entry name" value="HATPase_C_sf"/>
</dbReference>
<dbReference type="GO" id="GO:0005524">
    <property type="term" value="F:ATP binding"/>
    <property type="evidence" value="ECO:0007669"/>
    <property type="project" value="UniProtKB-KW"/>
</dbReference>
<proteinExistence type="predicted"/>